<dbReference type="EMBL" id="FQUI01000059">
    <property type="protein sequence ID" value="SHF28716.1"/>
    <property type="molecule type" value="Genomic_DNA"/>
</dbReference>
<keyword evidence="3" id="KW-1185">Reference proteome</keyword>
<feature type="transmembrane region" description="Helical" evidence="1">
    <location>
        <begin position="6"/>
        <end position="23"/>
    </location>
</feature>
<gene>
    <name evidence="2" type="ORF">SAMN02745164_02172</name>
</gene>
<dbReference type="RefSeq" id="WP_072866043.1">
    <property type="nucleotide sequence ID" value="NZ_FQUI01000059.1"/>
</dbReference>
<dbReference type="Proteomes" id="UP000184334">
    <property type="component" value="Unassembled WGS sequence"/>
</dbReference>
<sequence length="192" mass="23100">MIYRYIISAIIIIFSLFFIYHSPEKITKQISTPKFVVSNINENYTSSKITKDQLNEILSKLKAEKGVIIEELKIKNNYDFISNKNYSIYIKREIPENTKTMQDYEKYNYKVFNFLEIDMDKIWKNSGYLQTNFFQFSGVIVKNKQKRAYIYFKNNLKEIKEGMNLGDYHILKIYNDGVLLYNKHEKRFEVLR</sequence>
<evidence type="ECO:0000313" key="2">
    <source>
        <dbReference type="EMBL" id="SHF28716.1"/>
    </source>
</evidence>
<organism evidence="2 3">
    <name type="scientific">Marinitoga hydrogenitolerans (strain DSM 16785 / JCM 12826 / AT1271)</name>
    <dbReference type="NCBI Taxonomy" id="1122195"/>
    <lineage>
        <taxon>Bacteria</taxon>
        <taxon>Thermotogati</taxon>
        <taxon>Thermotogota</taxon>
        <taxon>Thermotogae</taxon>
        <taxon>Petrotogales</taxon>
        <taxon>Petrotogaceae</taxon>
        <taxon>Marinitoga</taxon>
    </lineage>
</organism>
<protein>
    <submittedName>
        <fullName evidence="2">Uncharacterized protein</fullName>
    </submittedName>
</protein>
<reference evidence="2" key="1">
    <citation type="submission" date="2016-11" db="EMBL/GenBank/DDBJ databases">
        <authorList>
            <person name="Varghese N."/>
            <person name="Submissions S."/>
        </authorList>
    </citation>
    <scope>NUCLEOTIDE SEQUENCE [LARGE SCALE GENOMIC DNA]</scope>
    <source>
        <strain evidence="2">DSM 16785</strain>
    </source>
</reference>
<dbReference type="AlphaFoldDB" id="A0A1M5AF28"/>
<keyword evidence="1" id="KW-0812">Transmembrane</keyword>
<evidence type="ECO:0000313" key="3">
    <source>
        <dbReference type="Proteomes" id="UP000184334"/>
    </source>
</evidence>
<name>A0A1M5AF28_MARH1</name>
<keyword evidence="1" id="KW-0472">Membrane</keyword>
<proteinExistence type="predicted"/>
<evidence type="ECO:0000256" key="1">
    <source>
        <dbReference type="SAM" id="Phobius"/>
    </source>
</evidence>
<accession>A0A1M5AF28</accession>
<dbReference type="STRING" id="1122195.SAMN02745164_02172"/>
<dbReference type="OrthoDB" id="46668at2"/>
<keyword evidence="1" id="KW-1133">Transmembrane helix</keyword>
<comment type="caution">
    <text evidence="2">The sequence shown here is derived from an EMBL/GenBank/DDBJ whole genome shotgun (WGS) entry which is preliminary data.</text>
</comment>